<accession>A0AAX4HL03</accession>
<dbReference type="PROSITE" id="PS50102">
    <property type="entry name" value="RRM"/>
    <property type="match status" value="1"/>
</dbReference>
<dbReference type="SMART" id="SM00360">
    <property type="entry name" value="RRM"/>
    <property type="match status" value="1"/>
</dbReference>
<dbReference type="SUPFAM" id="SSF54928">
    <property type="entry name" value="RNA-binding domain, RBD"/>
    <property type="match status" value="1"/>
</dbReference>
<evidence type="ECO:0000313" key="5">
    <source>
        <dbReference type="Proteomes" id="UP001324634"/>
    </source>
</evidence>
<dbReference type="KEGG" id="psti:SOO65_14050"/>
<dbReference type="EMBL" id="CP139487">
    <property type="protein sequence ID" value="WPU63813.1"/>
    <property type="molecule type" value="Genomic_DNA"/>
</dbReference>
<dbReference type="InterPro" id="IPR035979">
    <property type="entry name" value="RBD_domain_sf"/>
</dbReference>
<dbReference type="Pfam" id="PF00076">
    <property type="entry name" value="RRM_1"/>
    <property type="match status" value="1"/>
</dbReference>
<dbReference type="InterPro" id="IPR012677">
    <property type="entry name" value="Nucleotide-bd_a/b_plait_sf"/>
</dbReference>
<dbReference type="SMART" id="SM00361">
    <property type="entry name" value="RRM_1"/>
    <property type="match status" value="1"/>
</dbReference>
<name>A0AAX4HL03_9BACT</name>
<gene>
    <name evidence="4" type="ORF">SOO65_14050</name>
</gene>
<keyword evidence="5" id="KW-1185">Reference proteome</keyword>
<organism evidence="4 5">
    <name type="scientific">Peredibacter starrii</name>
    <dbReference type="NCBI Taxonomy" id="28202"/>
    <lineage>
        <taxon>Bacteria</taxon>
        <taxon>Pseudomonadati</taxon>
        <taxon>Bdellovibrionota</taxon>
        <taxon>Bacteriovoracia</taxon>
        <taxon>Bacteriovoracales</taxon>
        <taxon>Bacteriovoracaceae</taxon>
        <taxon>Peredibacter</taxon>
    </lineage>
</organism>
<reference evidence="4 5" key="1">
    <citation type="submission" date="2023-11" db="EMBL/GenBank/DDBJ databases">
        <title>Peredibacter starrii A3.12.</title>
        <authorList>
            <person name="Mitchell R.J."/>
        </authorList>
    </citation>
    <scope>NUCLEOTIDE SEQUENCE [LARGE SCALE GENOMIC DNA]</scope>
    <source>
        <strain evidence="4 5">A3.12</strain>
    </source>
</reference>
<dbReference type="Proteomes" id="UP001324634">
    <property type="component" value="Chromosome"/>
</dbReference>
<evidence type="ECO:0000256" key="2">
    <source>
        <dbReference type="SAM" id="MobiDB-lite"/>
    </source>
</evidence>
<dbReference type="InterPro" id="IPR003954">
    <property type="entry name" value="RRM_euk-type"/>
</dbReference>
<evidence type="ECO:0000259" key="3">
    <source>
        <dbReference type="PROSITE" id="PS50102"/>
    </source>
</evidence>
<sequence length="111" mass="12051">MGKRLYVGNLSYSLRSQELEEVFRKVGEVVSAKVIMDQETGRSKGFAFVEMATDELGTAAIEALNGQEVGGRALRVTEANPRPERPAGGNRFGGNREGGFSRGGGRNFNRE</sequence>
<protein>
    <submittedName>
        <fullName evidence="4">RNA-binding protein</fullName>
    </submittedName>
</protein>
<feature type="region of interest" description="Disordered" evidence="2">
    <location>
        <begin position="76"/>
        <end position="111"/>
    </location>
</feature>
<dbReference type="InterPro" id="IPR052462">
    <property type="entry name" value="SLIRP/GR-RBP-like"/>
</dbReference>
<dbReference type="RefSeq" id="WP_321391257.1">
    <property type="nucleotide sequence ID" value="NZ_CP139487.1"/>
</dbReference>
<evidence type="ECO:0000256" key="1">
    <source>
        <dbReference type="ARBA" id="ARBA00022884"/>
    </source>
</evidence>
<feature type="compositionally biased region" description="Gly residues" evidence="2">
    <location>
        <begin position="90"/>
        <end position="111"/>
    </location>
</feature>
<dbReference type="PANTHER" id="PTHR48027">
    <property type="entry name" value="HETEROGENEOUS NUCLEAR RIBONUCLEOPROTEIN 87F-RELATED"/>
    <property type="match status" value="1"/>
</dbReference>
<keyword evidence="1" id="KW-0694">RNA-binding</keyword>
<dbReference type="AlphaFoldDB" id="A0AAX4HL03"/>
<feature type="domain" description="RRM" evidence="3">
    <location>
        <begin position="3"/>
        <end position="81"/>
    </location>
</feature>
<evidence type="ECO:0000313" key="4">
    <source>
        <dbReference type="EMBL" id="WPU63813.1"/>
    </source>
</evidence>
<proteinExistence type="predicted"/>
<dbReference type="GO" id="GO:0003723">
    <property type="term" value="F:RNA binding"/>
    <property type="evidence" value="ECO:0007669"/>
    <property type="project" value="UniProtKB-KW"/>
</dbReference>
<dbReference type="Gene3D" id="3.30.70.330">
    <property type="match status" value="1"/>
</dbReference>
<dbReference type="CDD" id="cd21608">
    <property type="entry name" value="RRM2_NsCP33_like"/>
    <property type="match status" value="1"/>
</dbReference>
<dbReference type="InterPro" id="IPR048289">
    <property type="entry name" value="RRM2_NsCP33-like"/>
</dbReference>
<dbReference type="InterPro" id="IPR000504">
    <property type="entry name" value="RRM_dom"/>
</dbReference>